<keyword evidence="2" id="KW-0378">Hydrolase</keyword>
<proteinExistence type="predicted"/>
<accession>A0AAN8YX36</accession>
<dbReference type="AlphaFoldDB" id="A0AAN8YX36"/>
<name>A0AAN8YX36_9MAGN</name>
<sequence length="270" mass="30515">METQKETPEVNKTLYSPIEPYCSGMLKVSDLHSIYWEQSGNPSGHRGAGKSTPHACLVDNTTWDLIDDIEKVREALEIPEWQVFGGSWGSTLALAYSQSHPEKGTGLVLRGIFLLRNKGIDWFYEGGAAAIFPDAWEPFRDLNPENERGSFVDAYNKRLNSDDEESTARAWTKWEMMTAHLLPNDKNIKREGDDFFSLTGRKAPQVEHATTHVIPWSSSEAATRGRLRIHDMSKKMSSFLQICFLKDTSFLQGNRGQAPLHASDHILKFN</sequence>
<evidence type="ECO:0000313" key="2">
    <source>
        <dbReference type="EMBL" id="KAK6916261.1"/>
    </source>
</evidence>
<dbReference type="GO" id="GO:0005737">
    <property type="term" value="C:cytoplasm"/>
    <property type="evidence" value="ECO:0007669"/>
    <property type="project" value="InterPro"/>
</dbReference>
<dbReference type="InterPro" id="IPR000073">
    <property type="entry name" value="AB_hydrolase_1"/>
</dbReference>
<dbReference type="Pfam" id="PF00561">
    <property type="entry name" value="Abhydrolase_1"/>
    <property type="match status" value="1"/>
</dbReference>
<protein>
    <submittedName>
        <fullName evidence="2">Alpha/beta hydrolase fold-1</fullName>
    </submittedName>
</protein>
<comment type="caution">
    <text evidence="2">The sequence shown here is derived from an EMBL/GenBank/DDBJ whole genome shotgun (WGS) entry which is preliminary data.</text>
</comment>
<dbReference type="GO" id="GO:0004177">
    <property type="term" value="F:aminopeptidase activity"/>
    <property type="evidence" value="ECO:0007669"/>
    <property type="project" value="UniProtKB-EC"/>
</dbReference>
<dbReference type="InterPro" id="IPR029058">
    <property type="entry name" value="AB_hydrolase_fold"/>
</dbReference>
<organism evidence="2 3">
    <name type="scientific">Dillenia turbinata</name>
    <dbReference type="NCBI Taxonomy" id="194707"/>
    <lineage>
        <taxon>Eukaryota</taxon>
        <taxon>Viridiplantae</taxon>
        <taxon>Streptophyta</taxon>
        <taxon>Embryophyta</taxon>
        <taxon>Tracheophyta</taxon>
        <taxon>Spermatophyta</taxon>
        <taxon>Magnoliopsida</taxon>
        <taxon>eudicotyledons</taxon>
        <taxon>Gunneridae</taxon>
        <taxon>Pentapetalae</taxon>
        <taxon>Dilleniales</taxon>
        <taxon>Dilleniaceae</taxon>
        <taxon>Dillenia</taxon>
    </lineage>
</organism>
<gene>
    <name evidence="2" type="ORF">RJ641_019122</name>
</gene>
<dbReference type="PANTHER" id="PTHR43722:SF1">
    <property type="entry name" value="PROLINE IMINOPEPTIDASE"/>
    <property type="match status" value="1"/>
</dbReference>
<evidence type="ECO:0000259" key="1">
    <source>
        <dbReference type="Pfam" id="PF00561"/>
    </source>
</evidence>
<dbReference type="EMBL" id="JBAMMX010000024">
    <property type="protein sequence ID" value="KAK6916261.1"/>
    <property type="molecule type" value="Genomic_DNA"/>
</dbReference>
<dbReference type="SUPFAM" id="SSF53474">
    <property type="entry name" value="alpha/beta-Hydrolases"/>
    <property type="match status" value="1"/>
</dbReference>
<dbReference type="Gene3D" id="3.40.50.1820">
    <property type="entry name" value="alpha/beta hydrolase"/>
    <property type="match status" value="1"/>
</dbReference>
<reference evidence="2 3" key="1">
    <citation type="submission" date="2023-12" db="EMBL/GenBank/DDBJ databases">
        <title>A high-quality genome assembly for Dillenia turbinata (Dilleniales).</title>
        <authorList>
            <person name="Chanderbali A."/>
        </authorList>
    </citation>
    <scope>NUCLEOTIDE SEQUENCE [LARGE SCALE GENOMIC DNA]</scope>
    <source>
        <strain evidence="2">LSX21</strain>
        <tissue evidence="2">Leaf</tissue>
    </source>
</reference>
<dbReference type="GO" id="GO:0006508">
    <property type="term" value="P:proteolysis"/>
    <property type="evidence" value="ECO:0007669"/>
    <property type="project" value="InterPro"/>
</dbReference>
<dbReference type="InterPro" id="IPR005944">
    <property type="entry name" value="Pro_iminopeptidase"/>
</dbReference>
<evidence type="ECO:0000313" key="3">
    <source>
        <dbReference type="Proteomes" id="UP001370490"/>
    </source>
</evidence>
<dbReference type="Proteomes" id="UP001370490">
    <property type="component" value="Unassembled WGS sequence"/>
</dbReference>
<keyword evidence="3" id="KW-1185">Reference proteome</keyword>
<feature type="domain" description="AB hydrolase-1" evidence="1">
    <location>
        <begin position="45"/>
        <end position="165"/>
    </location>
</feature>
<dbReference type="PANTHER" id="PTHR43722">
    <property type="entry name" value="PROLINE IMINOPEPTIDASE"/>
    <property type="match status" value="1"/>
</dbReference>